<feature type="compositionally biased region" description="Basic residues" evidence="1">
    <location>
        <begin position="360"/>
        <end position="374"/>
    </location>
</feature>
<feature type="compositionally biased region" description="Basic residues" evidence="1">
    <location>
        <begin position="288"/>
        <end position="312"/>
    </location>
</feature>
<keyword evidence="2" id="KW-0472">Membrane</keyword>
<feature type="transmembrane region" description="Helical" evidence="2">
    <location>
        <begin position="474"/>
        <end position="493"/>
    </location>
</feature>
<feature type="compositionally biased region" description="Basic residues" evidence="1">
    <location>
        <begin position="222"/>
        <end position="232"/>
    </location>
</feature>
<keyword evidence="4" id="KW-1185">Reference proteome</keyword>
<feature type="region of interest" description="Disordered" evidence="1">
    <location>
        <begin position="108"/>
        <end position="139"/>
    </location>
</feature>
<keyword evidence="2" id="KW-0812">Transmembrane</keyword>
<dbReference type="InParanoid" id="A0A804PDD7"/>
<reference evidence="3" key="3">
    <citation type="submission" date="2021-05" db="UniProtKB">
        <authorList>
            <consortium name="EnsemblPlants"/>
        </authorList>
    </citation>
    <scope>IDENTIFICATION</scope>
    <source>
        <strain evidence="3">cv. B73</strain>
    </source>
</reference>
<keyword evidence="2" id="KW-1133">Transmembrane helix</keyword>
<dbReference type="EnsemblPlants" id="Zm00001eb227380_T003">
    <property type="protein sequence ID" value="Zm00001eb227380_P003"/>
    <property type="gene ID" value="Zm00001eb227380"/>
</dbReference>
<reference evidence="3" key="2">
    <citation type="submission" date="2019-07" db="EMBL/GenBank/DDBJ databases">
        <authorList>
            <person name="Seetharam A."/>
            <person name="Woodhouse M."/>
            <person name="Cannon E."/>
        </authorList>
    </citation>
    <scope>NUCLEOTIDE SEQUENCE [LARGE SCALE GENOMIC DNA]</scope>
    <source>
        <strain evidence="3">cv. B73</strain>
    </source>
</reference>
<gene>
    <name evidence="3" type="primary">LOC100284852</name>
</gene>
<dbReference type="Proteomes" id="UP000007305">
    <property type="component" value="Chromosome 5"/>
</dbReference>
<feature type="compositionally biased region" description="Low complexity" evidence="1">
    <location>
        <begin position="339"/>
        <end position="359"/>
    </location>
</feature>
<dbReference type="AlphaFoldDB" id="A0A804PDD7"/>
<accession>A0A804PDD7</accession>
<feature type="region of interest" description="Disordered" evidence="1">
    <location>
        <begin position="29"/>
        <end position="62"/>
    </location>
</feature>
<evidence type="ECO:0000256" key="1">
    <source>
        <dbReference type="SAM" id="MobiDB-lite"/>
    </source>
</evidence>
<feature type="region of interest" description="Disordered" evidence="1">
    <location>
        <begin position="163"/>
        <end position="232"/>
    </location>
</feature>
<evidence type="ECO:0000256" key="2">
    <source>
        <dbReference type="SAM" id="Phobius"/>
    </source>
</evidence>
<feature type="compositionally biased region" description="Gly residues" evidence="1">
    <location>
        <begin position="31"/>
        <end position="41"/>
    </location>
</feature>
<name>A0A804PDD7_MAIZE</name>
<feature type="region of interest" description="Disordered" evidence="1">
    <location>
        <begin position="406"/>
        <end position="439"/>
    </location>
</feature>
<reference evidence="4" key="1">
    <citation type="journal article" date="2009" name="Science">
        <title>The B73 maize genome: complexity, diversity, and dynamics.</title>
        <authorList>
            <person name="Schnable P.S."/>
            <person name="Ware D."/>
            <person name="Fulton R.S."/>
            <person name="Stein J.C."/>
            <person name="Wei F."/>
            <person name="Pasternak S."/>
            <person name="Liang C."/>
            <person name="Zhang J."/>
            <person name="Fulton L."/>
            <person name="Graves T.A."/>
            <person name="Minx P."/>
            <person name="Reily A.D."/>
            <person name="Courtney L."/>
            <person name="Kruchowski S.S."/>
            <person name="Tomlinson C."/>
            <person name="Strong C."/>
            <person name="Delehaunty K."/>
            <person name="Fronick C."/>
            <person name="Courtney B."/>
            <person name="Rock S.M."/>
            <person name="Belter E."/>
            <person name="Du F."/>
            <person name="Kim K."/>
            <person name="Abbott R.M."/>
            <person name="Cotton M."/>
            <person name="Levy A."/>
            <person name="Marchetto P."/>
            <person name="Ochoa K."/>
            <person name="Jackson S.M."/>
            <person name="Gillam B."/>
            <person name="Chen W."/>
            <person name="Yan L."/>
            <person name="Higginbotham J."/>
            <person name="Cardenas M."/>
            <person name="Waligorski J."/>
            <person name="Applebaum E."/>
            <person name="Phelps L."/>
            <person name="Falcone J."/>
            <person name="Kanchi K."/>
            <person name="Thane T."/>
            <person name="Scimone A."/>
            <person name="Thane N."/>
            <person name="Henke J."/>
            <person name="Wang T."/>
            <person name="Ruppert J."/>
            <person name="Shah N."/>
            <person name="Rotter K."/>
            <person name="Hodges J."/>
            <person name="Ingenthron E."/>
            <person name="Cordes M."/>
            <person name="Kohlberg S."/>
            <person name="Sgro J."/>
            <person name="Delgado B."/>
            <person name="Mead K."/>
            <person name="Chinwalla A."/>
            <person name="Leonard S."/>
            <person name="Crouse K."/>
            <person name="Collura K."/>
            <person name="Kudrna D."/>
            <person name="Currie J."/>
            <person name="He R."/>
            <person name="Angelova A."/>
            <person name="Rajasekar S."/>
            <person name="Mueller T."/>
            <person name="Lomeli R."/>
            <person name="Scara G."/>
            <person name="Ko A."/>
            <person name="Delaney K."/>
            <person name="Wissotski M."/>
            <person name="Lopez G."/>
            <person name="Campos D."/>
            <person name="Braidotti M."/>
            <person name="Ashley E."/>
            <person name="Golser W."/>
            <person name="Kim H."/>
            <person name="Lee S."/>
            <person name="Lin J."/>
            <person name="Dujmic Z."/>
            <person name="Kim W."/>
            <person name="Talag J."/>
            <person name="Zuccolo A."/>
            <person name="Fan C."/>
            <person name="Sebastian A."/>
            <person name="Kramer M."/>
            <person name="Spiegel L."/>
            <person name="Nascimento L."/>
            <person name="Zutavern T."/>
            <person name="Miller B."/>
            <person name="Ambroise C."/>
            <person name="Muller S."/>
            <person name="Spooner W."/>
            <person name="Narechania A."/>
            <person name="Ren L."/>
            <person name="Wei S."/>
            <person name="Kumari S."/>
            <person name="Faga B."/>
            <person name="Levy M.J."/>
            <person name="McMahan L."/>
            <person name="Van Buren P."/>
            <person name="Vaughn M.W."/>
            <person name="Ying K."/>
            <person name="Yeh C.-T."/>
            <person name="Emrich S.J."/>
            <person name="Jia Y."/>
            <person name="Kalyanaraman A."/>
            <person name="Hsia A.-P."/>
            <person name="Barbazuk W.B."/>
            <person name="Baucom R.S."/>
            <person name="Brutnell T.P."/>
            <person name="Carpita N.C."/>
            <person name="Chaparro C."/>
            <person name="Chia J.-M."/>
            <person name="Deragon J.-M."/>
            <person name="Estill J.C."/>
            <person name="Fu Y."/>
            <person name="Jeddeloh J.A."/>
            <person name="Han Y."/>
            <person name="Lee H."/>
            <person name="Li P."/>
            <person name="Lisch D.R."/>
            <person name="Liu S."/>
            <person name="Liu Z."/>
            <person name="Nagel D.H."/>
            <person name="McCann M.C."/>
            <person name="SanMiguel P."/>
            <person name="Myers A.M."/>
            <person name="Nettleton D."/>
            <person name="Nguyen J."/>
            <person name="Penning B.W."/>
            <person name="Ponnala L."/>
            <person name="Schneider K.L."/>
            <person name="Schwartz D.C."/>
            <person name="Sharma A."/>
            <person name="Soderlund C."/>
            <person name="Springer N.M."/>
            <person name="Sun Q."/>
            <person name="Wang H."/>
            <person name="Waterman M."/>
            <person name="Westerman R."/>
            <person name="Wolfgruber T.K."/>
            <person name="Yang L."/>
            <person name="Yu Y."/>
            <person name="Zhang L."/>
            <person name="Zhou S."/>
            <person name="Zhu Q."/>
            <person name="Bennetzen J.L."/>
            <person name="Dawe R.K."/>
            <person name="Jiang J."/>
            <person name="Jiang N."/>
            <person name="Presting G.G."/>
            <person name="Wessler S.R."/>
            <person name="Aluru S."/>
            <person name="Martienssen R.A."/>
            <person name="Clifton S.W."/>
            <person name="McCombie W.R."/>
            <person name="Wing R.A."/>
            <person name="Wilson R.K."/>
        </authorList>
    </citation>
    <scope>NUCLEOTIDE SEQUENCE [LARGE SCALE GENOMIC DNA]</scope>
    <source>
        <strain evidence="4">cv. B73</strain>
    </source>
</reference>
<feature type="compositionally biased region" description="Basic and acidic residues" evidence="1">
    <location>
        <begin position="316"/>
        <end position="330"/>
    </location>
</feature>
<feature type="region of interest" description="Disordered" evidence="1">
    <location>
        <begin position="288"/>
        <end position="374"/>
    </location>
</feature>
<evidence type="ECO:0000313" key="4">
    <source>
        <dbReference type="Proteomes" id="UP000007305"/>
    </source>
</evidence>
<protein>
    <submittedName>
        <fullName evidence="3">Uncharacterized protein</fullName>
    </submittedName>
</protein>
<organism evidence="3 4">
    <name type="scientific">Zea mays</name>
    <name type="common">Maize</name>
    <dbReference type="NCBI Taxonomy" id="4577"/>
    <lineage>
        <taxon>Eukaryota</taxon>
        <taxon>Viridiplantae</taxon>
        <taxon>Streptophyta</taxon>
        <taxon>Embryophyta</taxon>
        <taxon>Tracheophyta</taxon>
        <taxon>Spermatophyta</taxon>
        <taxon>Magnoliopsida</taxon>
        <taxon>Liliopsida</taxon>
        <taxon>Poales</taxon>
        <taxon>Poaceae</taxon>
        <taxon>PACMAD clade</taxon>
        <taxon>Panicoideae</taxon>
        <taxon>Andropogonodae</taxon>
        <taxon>Andropogoneae</taxon>
        <taxon>Tripsacinae</taxon>
        <taxon>Zea</taxon>
    </lineage>
</organism>
<evidence type="ECO:0000313" key="3">
    <source>
        <dbReference type="EnsemblPlants" id="Zm00001eb227380_P003"/>
    </source>
</evidence>
<proteinExistence type="predicted"/>
<feature type="compositionally biased region" description="Basic residues" evidence="1">
    <location>
        <begin position="108"/>
        <end position="119"/>
    </location>
</feature>
<dbReference type="Gramene" id="Zm00001eb227380_T003">
    <property type="protein sequence ID" value="Zm00001eb227380_P003"/>
    <property type="gene ID" value="Zm00001eb227380"/>
</dbReference>
<sequence length="494" mass="53720">MKQRRHGRHHGRLPLRPHVHQGAILLQPFPQGGGGGGGGRGLRQHAVQADGPRGRGGLRPVPPHLLQHQQAVGAVRRRGRHPRGRQPLADLHQPAVPRVADQAVRAAARRRGHGRRARVHAGPLRRPQRHGRAAALHAHPLRPGLPLLQRRVRGQPVPRLRRRAGAALRQHQPPGRGGPVPAGRHQGLVGRQVPPALPPALPLRRHRREQRPRGALLPADHHRLHLPPRHGHRPLALARRRHGGRLQAPAPPRVPAGARRRVAVGGAPAPGPAPPPHHLAQELAPLRQRARHGARRGGRPVRRADRRARQPHGHAQLREAGELGGRDDGRARRRAHQHGVPAQPRRAGAGGAVRRAGVAHPRHLQGPRKGHGRHVHGVQRVAGGELAQGPLPGGPLLPEAPLRRAQEGVGRHQDGVPGQAERQAQPHQVHQDAGAGARSLADAMTDDDLPLFPLLCCRFHSLQISCSPHFTPCLSLFFFSVVVLYIYLFPLLLS</sequence>